<organism evidence="2 3">
    <name type="scientific">Ensete ventricosum</name>
    <name type="common">Abyssinian banana</name>
    <name type="synonym">Musa ensete</name>
    <dbReference type="NCBI Taxonomy" id="4639"/>
    <lineage>
        <taxon>Eukaryota</taxon>
        <taxon>Viridiplantae</taxon>
        <taxon>Streptophyta</taxon>
        <taxon>Embryophyta</taxon>
        <taxon>Tracheophyta</taxon>
        <taxon>Spermatophyta</taxon>
        <taxon>Magnoliopsida</taxon>
        <taxon>Liliopsida</taxon>
        <taxon>Zingiberales</taxon>
        <taxon>Musaceae</taxon>
        <taxon>Ensete</taxon>
    </lineage>
</organism>
<accession>A0A426XU05</accession>
<dbReference type="AlphaFoldDB" id="A0A426XU05"/>
<evidence type="ECO:0000256" key="1">
    <source>
        <dbReference type="SAM" id="MobiDB-lite"/>
    </source>
</evidence>
<feature type="region of interest" description="Disordered" evidence="1">
    <location>
        <begin position="1"/>
        <end position="77"/>
    </location>
</feature>
<proteinExistence type="predicted"/>
<sequence>MKRLPRRKKEMESPTGRKKRNCTRMSPRSSPHAGRKKRNRLPEERKELHGDATSFFSPHKEKEAELPATGRSVYQSAGGPIRTARYEVLPLDKENLDINSIVNTILLVLIVYC</sequence>
<name>A0A426XU05_ENSVE</name>
<evidence type="ECO:0000313" key="3">
    <source>
        <dbReference type="Proteomes" id="UP000287651"/>
    </source>
</evidence>
<evidence type="ECO:0000313" key="2">
    <source>
        <dbReference type="EMBL" id="RRT42983.1"/>
    </source>
</evidence>
<protein>
    <submittedName>
        <fullName evidence="2">Uncharacterized protein</fullName>
    </submittedName>
</protein>
<comment type="caution">
    <text evidence="2">The sequence shown here is derived from an EMBL/GenBank/DDBJ whole genome shotgun (WGS) entry which is preliminary data.</text>
</comment>
<dbReference type="EMBL" id="AMZH03017455">
    <property type="protein sequence ID" value="RRT42983.1"/>
    <property type="molecule type" value="Genomic_DNA"/>
</dbReference>
<reference evidence="2 3" key="1">
    <citation type="journal article" date="2014" name="Agronomy (Basel)">
        <title>A Draft Genome Sequence for Ensete ventricosum, the Drought-Tolerant Tree Against Hunger.</title>
        <authorList>
            <person name="Harrison J."/>
            <person name="Moore K.A."/>
            <person name="Paszkiewicz K."/>
            <person name="Jones T."/>
            <person name="Grant M."/>
            <person name="Ambacheew D."/>
            <person name="Muzemil S."/>
            <person name="Studholme D.J."/>
        </authorList>
    </citation>
    <scope>NUCLEOTIDE SEQUENCE [LARGE SCALE GENOMIC DNA]</scope>
</reference>
<gene>
    <name evidence="2" type="ORF">B296_00056753</name>
</gene>
<dbReference type="Proteomes" id="UP000287651">
    <property type="component" value="Unassembled WGS sequence"/>
</dbReference>
<feature type="compositionally biased region" description="Basic and acidic residues" evidence="1">
    <location>
        <begin position="40"/>
        <end position="50"/>
    </location>
</feature>